<gene>
    <name evidence="3" type="ORF">NA57DRAFT_56322</name>
</gene>
<feature type="domain" description="DUF6604" evidence="2">
    <location>
        <begin position="11"/>
        <end position="280"/>
    </location>
</feature>
<feature type="compositionally biased region" description="Low complexity" evidence="1">
    <location>
        <begin position="59"/>
        <end position="73"/>
    </location>
</feature>
<accession>A0A9P4IES4</accession>
<evidence type="ECO:0000313" key="3">
    <source>
        <dbReference type="EMBL" id="KAF2098673.1"/>
    </source>
</evidence>
<comment type="caution">
    <text evidence="3">The sequence shown here is derived from an EMBL/GenBank/DDBJ whole genome shotgun (WGS) entry which is preliminary data.</text>
</comment>
<keyword evidence="4" id="KW-1185">Reference proteome</keyword>
<dbReference type="InterPro" id="IPR046539">
    <property type="entry name" value="DUF6604"/>
</dbReference>
<evidence type="ECO:0000256" key="1">
    <source>
        <dbReference type="SAM" id="MobiDB-lite"/>
    </source>
</evidence>
<feature type="region of interest" description="Disordered" evidence="1">
    <location>
        <begin position="42"/>
        <end position="76"/>
    </location>
</feature>
<proteinExistence type="predicted"/>
<evidence type="ECO:0000259" key="2">
    <source>
        <dbReference type="Pfam" id="PF20253"/>
    </source>
</evidence>
<dbReference type="OrthoDB" id="5238236at2759"/>
<reference evidence="3" key="1">
    <citation type="journal article" date="2020" name="Stud. Mycol.">
        <title>101 Dothideomycetes genomes: a test case for predicting lifestyles and emergence of pathogens.</title>
        <authorList>
            <person name="Haridas S."/>
            <person name="Albert R."/>
            <person name="Binder M."/>
            <person name="Bloem J."/>
            <person name="Labutti K."/>
            <person name="Salamov A."/>
            <person name="Andreopoulos B."/>
            <person name="Baker S."/>
            <person name="Barry K."/>
            <person name="Bills G."/>
            <person name="Bluhm B."/>
            <person name="Cannon C."/>
            <person name="Castanera R."/>
            <person name="Culley D."/>
            <person name="Daum C."/>
            <person name="Ezra D."/>
            <person name="Gonzalez J."/>
            <person name="Henrissat B."/>
            <person name="Kuo A."/>
            <person name="Liang C."/>
            <person name="Lipzen A."/>
            <person name="Lutzoni F."/>
            <person name="Magnuson J."/>
            <person name="Mondo S."/>
            <person name="Nolan M."/>
            <person name="Ohm R."/>
            <person name="Pangilinan J."/>
            <person name="Park H.-J."/>
            <person name="Ramirez L."/>
            <person name="Alfaro M."/>
            <person name="Sun H."/>
            <person name="Tritt A."/>
            <person name="Yoshinaga Y."/>
            <person name="Zwiers L.-H."/>
            <person name="Turgeon B."/>
            <person name="Goodwin S."/>
            <person name="Spatafora J."/>
            <person name="Crous P."/>
            <person name="Grigoriev I."/>
        </authorList>
    </citation>
    <scope>NUCLEOTIDE SEQUENCE</scope>
    <source>
        <strain evidence="3">CBS 133067</strain>
    </source>
</reference>
<evidence type="ECO:0000313" key="4">
    <source>
        <dbReference type="Proteomes" id="UP000799772"/>
    </source>
</evidence>
<dbReference type="EMBL" id="ML978126">
    <property type="protein sequence ID" value="KAF2098673.1"/>
    <property type="molecule type" value="Genomic_DNA"/>
</dbReference>
<sequence length="280" mass="30943">MLPSLLADTYRRYKQDTDDIAIWLATTAKKFGFSADRLTGNAQSKVQKSQRLKGKARNSAKATAKSSSANGTKQHANSLPKYTIGVKDFVMLAEYLAPKPDLEIPVQFWASMERAIRLRTVHNDYHAVEQADVIENSSSEEGHSYFLGILEKVREVLRPRLPAGLVQPKDASTAIPDQDKATEARLENMFAALTVEEPSEEFLNAPDATPGAAKVEPADAVYEVEHIDDMYELYLGIAALLQDYSKIRSTIKQIWHMYSQGAATLISVAATTNVAIQLAQ</sequence>
<dbReference type="PANTHER" id="PTHR38795:SF1">
    <property type="entry name" value="DUF6604 DOMAIN-CONTAINING PROTEIN"/>
    <property type="match status" value="1"/>
</dbReference>
<organism evidence="3 4">
    <name type="scientific">Rhizodiscina lignyota</name>
    <dbReference type="NCBI Taxonomy" id="1504668"/>
    <lineage>
        <taxon>Eukaryota</taxon>
        <taxon>Fungi</taxon>
        <taxon>Dikarya</taxon>
        <taxon>Ascomycota</taxon>
        <taxon>Pezizomycotina</taxon>
        <taxon>Dothideomycetes</taxon>
        <taxon>Pleosporomycetidae</taxon>
        <taxon>Aulographales</taxon>
        <taxon>Rhizodiscinaceae</taxon>
        <taxon>Rhizodiscina</taxon>
    </lineage>
</organism>
<dbReference type="Proteomes" id="UP000799772">
    <property type="component" value="Unassembled WGS sequence"/>
</dbReference>
<dbReference type="AlphaFoldDB" id="A0A9P4IES4"/>
<dbReference type="PANTHER" id="PTHR38795">
    <property type="entry name" value="DUF6604 DOMAIN-CONTAINING PROTEIN"/>
    <property type="match status" value="1"/>
</dbReference>
<dbReference type="Pfam" id="PF20253">
    <property type="entry name" value="DUF6604"/>
    <property type="match status" value="1"/>
</dbReference>
<protein>
    <recommendedName>
        <fullName evidence="2">DUF6604 domain-containing protein</fullName>
    </recommendedName>
</protein>
<feature type="compositionally biased region" description="Basic residues" evidence="1">
    <location>
        <begin position="48"/>
        <end position="58"/>
    </location>
</feature>
<name>A0A9P4IES4_9PEZI</name>